<feature type="compositionally biased region" description="Basic and acidic residues" evidence="6">
    <location>
        <begin position="125"/>
        <end position="141"/>
    </location>
</feature>
<dbReference type="WBParaSite" id="ACRNAN_scaffold1525.g10828.t1">
    <property type="protein sequence ID" value="ACRNAN_scaffold1525.g10828.t1"/>
    <property type="gene ID" value="ACRNAN_scaffold1525.g10828"/>
</dbReference>
<reference evidence="10" key="1">
    <citation type="submission" date="2022-11" db="UniProtKB">
        <authorList>
            <consortium name="WormBaseParasite"/>
        </authorList>
    </citation>
    <scope>IDENTIFICATION</scope>
</reference>
<dbReference type="Proteomes" id="UP000887540">
    <property type="component" value="Unplaced"/>
</dbReference>
<evidence type="ECO:0000313" key="10">
    <source>
        <dbReference type="WBParaSite" id="ACRNAN_scaffold1525.g10828.t1"/>
    </source>
</evidence>
<evidence type="ECO:0000256" key="6">
    <source>
        <dbReference type="SAM" id="MobiDB-lite"/>
    </source>
</evidence>
<sequence>MADPLKLLQDYAAGKIQMRERIHNGKTYYQFGDVAYPHDARTNLTVYAKPNEYYSLESILWLWINKDVAHAAYFKDYLKGDRSVPPWVDMLAAVPAPIPVSRLVDEEEPPEPKRPKLDAQPTGQRIERILDQTSETNEKNITRGLGSALPPEKVALLNLKHKKQKKQTVQSIGGDLSFLDSGLTPGLTEHGVDRSLKSRERVWKNRTTCLESLSKDFSGLITIADTIRRKEMASSQTMRPTMHTKIEPKMEPSSGNKQRSQEKASYSRYDQERFQVNPVPDFQIDTALTFHGKSLNAIHNPQNAKPILDQRGKNVSHTNAVQPRQQVTSTTHPEKPISNASSVNQKPQKRQSRTPIIIIPASGTALITMYNAVDILQDLKYITTEEKKQMNVRRENEVLIQRRKENGATVPYRVVDNPLKFTDDEWDRVVGVFVQGPAWQFKNWKWSGNPVEVFSKICAFHLKYDDQKLDANVAKWNVNILQLSKNKRHLDKAVLPKFWQSLDRFIASHKPYLRY</sequence>
<dbReference type="InterPro" id="IPR007852">
    <property type="entry name" value="Cdc73/Parafibromin"/>
</dbReference>
<feature type="domain" description="Cell division control protein 73 C-terminal" evidence="7">
    <location>
        <begin position="352"/>
        <end position="505"/>
    </location>
</feature>
<dbReference type="FunFam" id="3.40.50.11990:FF:000002">
    <property type="entry name" value="protein CDC73 homolog"/>
    <property type="match status" value="1"/>
</dbReference>
<dbReference type="GO" id="GO:0006368">
    <property type="term" value="P:transcription elongation by RNA polymerase II"/>
    <property type="evidence" value="ECO:0007669"/>
    <property type="project" value="InterPro"/>
</dbReference>
<dbReference type="InterPro" id="IPR032041">
    <property type="entry name" value="Cdc73_N"/>
</dbReference>
<keyword evidence="4" id="KW-0804">Transcription</keyword>
<dbReference type="AlphaFoldDB" id="A0A914CWQ4"/>
<evidence type="ECO:0000256" key="2">
    <source>
        <dbReference type="ARBA" id="ARBA00010427"/>
    </source>
</evidence>
<dbReference type="GO" id="GO:0016593">
    <property type="term" value="C:Cdc73/Paf1 complex"/>
    <property type="evidence" value="ECO:0007669"/>
    <property type="project" value="InterPro"/>
</dbReference>
<proteinExistence type="inferred from homology"/>
<dbReference type="Gene3D" id="3.40.50.11990">
    <property type="entry name" value="RNA polymerase II accessory factor, Cdc73 C-terminal domain"/>
    <property type="match status" value="1"/>
</dbReference>
<evidence type="ECO:0000259" key="8">
    <source>
        <dbReference type="Pfam" id="PF16050"/>
    </source>
</evidence>
<dbReference type="GO" id="GO:0032968">
    <property type="term" value="P:positive regulation of transcription elongation by RNA polymerase II"/>
    <property type="evidence" value="ECO:0007669"/>
    <property type="project" value="TreeGrafter"/>
</dbReference>
<evidence type="ECO:0000256" key="1">
    <source>
        <dbReference type="ARBA" id="ARBA00004123"/>
    </source>
</evidence>
<dbReference type="PANTHER" id="PTHR12466">
    <property type="entry name" value="CDC73 DOMAIN PROTEIN"/>
    <property type="match status" value="1"/>
</dbReference>
<name>A0A914CWQ4_9BILA</name>
<protein>
    <submittedName>
        <fullName evidence="10">Parafibromin</fullName>
    </submittedName>
</protein>
<comment type="similarity">
    <text evidence="2">Belongs to the CDC73 family.</text>
</comment>
<dbReference type="PANTHER" id="PTHR12466:SF8">
    <property type="entry name" value="PARAFIBROMIN"/>
    <property type="match status" value="1"/>
</dbReference>
<dbReference type="InterPro" id="IPR038103">
    <property type="entry name" value="CDC73_C_sf"/>
</dbReference>
<keyword evidence="3" id="KW-0805">Transcription regulation</keyword>
<feature type="domain" description="Paf1 complex subunit Cdc73 N-terminal" evidence="8">
    <location>
        <begin position="76"/>
        <end position="273"/>
    </location>
</feature>
<feature type="region of interest" description="Disordered" evidence="6">
    <location>
        <begin position="231"/>
        <end position="270"/>
    </location>
</feature>
<feature type="region of interest" description="Disordered" evidence="6">
    <location>
        <begin position="314"/>
        <end position="354"/>
    </location>
</feature>
<dbReference type="InterPro" id="IPR031336">
    <property type="entry name" value="CDC73_C"/>
</dbReference>
<evidence type="ECO:0000259" key="7">
    <source>
        <dbReference type="Pfam" id="PF05179"/>
    </source>
</evidence>
<keyword evidence="9" id="KW-1185">Reference proteome</keyword>
<dbReference type="Pfam" id="PF05179">
    <property type="entry name" value="CDC73_C"/>
    <property type="match status" value="1"/>
</dbReference>
<dbReference type="GO" id="GO:0000993">
    <property type="term" value="F:RNA polymerase II complex binding"/>
    <property type="evidence" value="ECO:0007669"/>
    <property type="project" value="TreeGrafter"/>
</dbReference>
<evidence type="ECO:0000256" key="5">
    <source>
        <dbReference type="ARBA" id="ARBA00023242"/>
    </source>
</evidence>
<comment type="subcellular location">
    <subcellularLocation>
        <location evidence="1">Nucleus</location>
    </subcellularLocation>
</comment>
<evidence type="ECO:0000313" key="9">
    <source>
        <dbReference type="Proteomes" id="UP000887540"/>
    </source>
</evidence>
<keyword evidence="5" id="KW-0539">Nucleus</keyword>
<dbReference type="Pfam" id="PF16050">
    <property type="entry name" value="CDC73_N"/>
    <property type="match status" value="1"/>
</dbReference>
<organism evidence="9 10">
    <name type="scientific">Acrobeloides nanus</name>
    <dbReference type="NCBI Taxonomy" id="290746"/>
    <lineage>
        <taxon>Eukaryota</taxon>
        <taxon>Metazoa</taxon>
        <taxon>Ecdysozoa</taxon>
        <taxon>Nematoda</taxon>
        <taxon>Chromadorea</taxon>
        <taxon>Rhabditida</taxon>
        <taxon>Tylenchina</taxon>
        <taxon>Cephalobomorpha</taxon>
        <taxon>Cephaloboidea</taxon>
        <taxon>Cephalobidae</taxon>
        <taxon>Acrobeloides</taxon>
    </lineage>
</organism>
<feature type="region of interest" description="Disordered" evidence="6">
    <location>
        <begin position="102"/>
        <end position="146"/>
    </location>
</feature>
<evidence type="ECO:0000256" key="4">
    <source>
        <dbReference type="ARBA" id="ARBA00023163"/>
    </source>
</evidence>
<evidence type="ECO:0000256" key="3">
    <source>
        <dbReference type="ARBA" id="ARBA00023015"/>
    </source>
</evidence>
<accession>A0A914CWQ4</accession>
<feature type="compositionally biased region" description="Polar residues" evidence="6">
    <location>
        <begin position="314"/>
        <end position="331"/>
    </location>
</feature>